<evidence type="ECO:0000256" key="1">
    <source>
        <dbReference type="ARBA" id="ARBA00022737"/>
    </source>
</evidence>
<dbReference type="InterPro" id="IPR036388">
    <property type="entry name" value="WH-like_DNA-bd_sf"/>
</dbReference>
<dbReference type="SUPFAM" id="SSF52058">
    <property type="entry name" value="L domain-like"/>
    <property type="match status" value="1"/>
</dbReference>
<dbReference type="Pfam" id="PF23598">
    <property type="entry name" value="LRR_14"/>
    <property type="match status" value="1"/>
</dbReference>
<accession>A0A6A6L454</accession>
<feature type="domain" description="Disease resistance R13L4/SHOC-2-like LRR" evidence="4">
    <location>
        <begin position="101"/>
        <end position="352"/>
    </location>
</feature>
<dbReference type="InterPro" id="IPR058922">
    <property type="entry name" value="WHD_DRP"/>
</dbReference>
<evidence type="ECO:0000313" key="5">
    <source>
        <dbReference type="EMBL" id="KAF2296131.1"/>
    </source>
</evidence>
<evidence type="ECO:0000259" key="4">
    <source>
        <dbReference type="Pfam" id="PF23598"/>
    </source>
</evidence>
<dbReference type="PANTHER" id="PTHR23155:SF1185">
    <property type="entry name" value="DISEASE RESISTANCE RPP8-LIKE PROTEIN 3-RELATED"/>
    <property type="match status" value="1"/>
</dbReference>
<keyword evidence="2" id="KW-0611">Plant defense</keyword>
<protein>
    <recommendedName>
        <fullName evidence="7">Rx N-terminal domain-containing protein</fullName>
    </recommendedName>
</protein>
<organism evidence="5 6">
    <name type="scientific">Hevea brasiliensis</name>
    <name type="common">Para rubber tree</name>
    <name type="synonym">Siphonia brasiliensis</name>
    <dbReference type="NCBI Taxonomy" id="3981"/>
    <lineage>
        <taxon>Eukaryota</taxon>
        <taxon>Viridiplantae</taxon>
        <taxon>Streptophyta</taxon>
        <taxon>Embryophyta</taxon>
        <taxon>Tracheophyta</taxon>
        <taxon>Spermatophyta</taxon>
        <taxon>Magnoliopsida</taxon>
        <taxon>eudicotyledons</taxon>
        <taxon>Gunneridae</taxon>
        <taxon>Pentapetalae</taxon>
        <taxon>rosids</taxon>
        <taxon>fabids</taxon>
        <taxon>Malpighiales</taxon>
        <taxon>Euphorbiaceae</taxon>
        <taxon>Crotonoideae</taxon>
        <taxon>Micrandreae</taxon>
        <taxon>Hevea</taxon>
    </lineage>
</organism>
<feature type="domain" description="Disease resistance protein winged helix" evidence="3">
    <location>
        <begin position="1"/>
        <end position="61"/>
    </location>
</feature>
<dbReference type="InterPro" id="IPR044974">
    <property type="entry name" value="Disease_R_plants"/>
</dbReference>
<dbReference type="EMBL" id="JAAGAX010000013">
    <property type="protein sequence ID" value="KAF2296131.1"/>
    <property type="molecule type" value="Genomic_DNA"/>
</dbReference>
<dbReference type="Gene3D" id="1.10.10.10">
    <property type="entry name" value="Winged helix-like DNA-binding domain superfamily/Winged helix DNA-binding domain"/>
    <property type="match status" value="1"/>
</dbReference>
<proteinExistence type="predicted"/>
<dbReference type="Pfam" id="PF23559">
    <property type="entry name" value="WHD_DRP"/>
    <property type="match status" value="1"/>
</dbReference>
<evidence type="ECO:0000259" key="3">
    <source>
        <dbReference type="Pfam" id="PF23559"/>
    </source>
</evidence>
<dbReference type="InterPro" id="IPR032675">
    <property type="entry name" value="LRR_dom_sf"/>
</dbReference>
<dbReference type="AlphaFoldDB" id="A0A6A6L454"/>
<gene>
    <name evidence="5" type="ORF">GH714_036286</name>
</gene>
<evidence type="ECO:0000256" key="2">
    <source>
        <dbReference type="ARBA" id="ARBA00022821"/>
    </source>
</evidence>
<dbReference type="Gene3D" id="3.80.10.10">
    <property type="entry name" value="Ribonuclease Inhibitor"/>
    <property type="match status" value="1"/>
</dbReference>
<name>A0A6A6L454_HEVBR</name>
<keyword evidence="1" id="KW-0677">Repeat</keyword>
<comment type="caution">
    <text evidence="5">The sequence shown here is derived from an EMBL/GenBank/DDBJ whole genome shotgun (WGS) entry which is preliminary data.</text>
</comment>
<dbReference type="Proteomes" id="UP000467840">
    <property type="component" value="Chromosome 7"/>
</dbReference>
<reference evidence="5 6" key="1">
    <citation type="journal article" date="2020" name="Mol. Plant">
        <title>The Chromosome-Based Rubber Tree Genome Provides New Insights into Spurge Genome Evolution and Rubber Biosynthesis.</title>
        <authorList>
            <person name="Liu J."/>
            <person name="Shi C."/>
            <person name="Shi C.C."/>
            <person name="Li W."/>
            <person name="Zhang Q.J."/>
            <person name="Zhang Y."/>
            <person name="Li K."/>
            <person name="Lu H.F."/>
            <person name="Shi C."/>
            <person name="Zhu S.T."/>
            <person name="Xiao Z.Y."/>
            <person name="Nan H."/>
            <person name="Yue Y."/>
            <person name="Zhu X.G."/>
            <person name="Wu Y."/>
            <person name="Hong X.N."/>
            <person name="Fan G.Y."/>
            <person name="Tong Y."/>
            <person name="Zhang D."/>
            <person name="Mao C.L."/>
            <person name="Liu Y.L."/>
            <person name="Hao S.J."/>
            <person name="Liu W.Q."/>
            <person name="Lv M.Q."/>
            <person name="Zhang H.B."/>
            <person name="Liu Y."/>
            <person name="Hu-Tang G.R."/>
            <person name="Wang J.P."/>
            <person name="Wang J.H."/>
            <person name="Sun Y.H."/>
            <person name="Ni S.B."/>
            <person name="Chen W.B."/>
            <person name="Zhang X.C."/>
            <person name="Jiao Y.N."/>
            <person name="Eichler E.E."/>
            <person name="Li G.H."/>
            <person name="Liu X."/>
            <person name="Gao L.Z."/>
        </authorList>
    </citation>
    <scope>NUCLEOTIDE SEQUENCE [LARGE SCALE GENOMIC DNA]</scope>
    <source>
        <strain evidence="6">cv. GT1</strain>
        <tissue evidence="5">Leaf</tissue>
    </source>
</reference>
<dbReference type="InterPro" id="IPR055414">
    <property type="entry name" value="LRR_R13L4/SHOC2-like"/>
</dbReference>
<keyword evidence="6" id="KW-1185">Reference proteome</keyword>
<dbReference type="PANTHER" id="PTHR23155">
    <property type="entry name" value="DISEASE RESISTANCE PROTEIN RP"/>
    <property type="match status" value="1"/>
</dbReference>
<sequence length="392" mass="45153">MWIAEGFVSQALIREGEETLEDVGEQYLEELVNRCIVQVSQRDHTGIGIKTFRIHDLMRDMCVLMAREENFLGISEHYRQNIVTRRIAVHPQISPEYARLLLRVLNFGGLNVEYVPKEIGDLIHLRHLGLRNAKVIREAALPTSIGKLRSLHTLDVQGIQSLILPNVVWKLEDLRHLLIDLPNVLEQCRMETLRNLENLRWAHCENLIRKNAMQNLTNLRNLAVNFKRSKEISAVMKSPIFSTGRLRSLNIRGKQSSFPNLEPLSCCESLTKLELHGIIPEDPQSLLHNLEYLPASLTKLILGNSELKQDPMSFLEKRPALRFLYLEENSYKETEMLCTTQGFPQLEILKLESLGLEEWKIEEGFAFRKAAGIEDDPRRDKICDSPPRNESH</sequence>
<dbReference type="GO" id="GO:0098542">
    <property type="term" value="P:defense response to other organism"/>
    <property type="evidence" value="ECO:0007669"/>
    <property type="project" value="TreeGrafter"/>
</dbReference>
<evidence type="ECO:0008006" key="7">
    <source>
        <dbReference type="Google" id="ProtNLM"/>
    </source>
</evidence>
<evidence type="ECO:0000313" key="6">
    <source>
        <dbReference type="Proteomes" id="UP000467840"/>
    </source>
</evidence>